<dbReference type="Proteomes" id="UP000251995">
    <property type="component" value="Chromosome"/>
</dbReference>
<dbReference type="EMBL" id="CP025198">
    <property type="protein sequence ID" value="AXE39113.1"/>
    <property type="molecule type" value="Genomic_DNA"/>
</dbReference>
<organism evidence="1 2">
    <name type="scientific">Acidipropionibacterium virtanenii</name>
    <dbReference type="NCBI Taxonomy" id="2057246"/>
    <lineage>
        <taxon>Bacteria</taxon>
        <taxon>Bacillati</taxon>
        <taxon>Actinomycetota</taxon>
        <taxon>Actinomycetes</taxon>
        <taxon>Propionibacteriales</taxon>
        <taxon>Propionibacteriaceae</taxon>
        <taxon>Acidipropionibacterium</taxon>
    </lineage>
</organism>
<evidence type="ECO:0008006" key="3">
    <source>
        <dbReference type="Google" id="ProtNLM"/>
    </source>
</evidence>
<evidence type="ECO:0000313" key="1">
    <source>
        <dbReference type="EMBL" id="AXE39113.1"/>
    </source>
</evidence>
<accession>A0A344UV15</accession>
<keyword evidence="2" id="KW-1185">Reference proteome</keyword>
<name>A0A344UV15_9ACTN</name>
<dbReference type="InterPro" id="IPR014719">
    <property type="entry name" value="Ribosomal_bL12_C/ClpS-like"/>
</dbReference>
<dbReference type="AlphaFoldDB" id="A0A344UV15"/>
<evidence type="ECO:0000313" key="2">
    <source>
        <dbReference type="Proteomes" id="UP000251995"/>
    </source>
</evidence>
<protein>
    <recommendedName>
        <fullName evidence="3">Ribosomal protein L7/L12 C-terminal domain-containing protein</fullName>
    </recommendedName>
</protein>
<gene>
    <name evidence="1" type="ORF">JS278_01957</name>
</gene>
<proteinExistence type="predicted"/>
<reference evidence="1 2" key="1">
    <citation type="submission" date="2017-12" db="EMBL/GenBank/DDBJ databases">
        <title>The whole genome sequence of the Acidipropionibacterium virtanenii sp. nov. type strain JS278.</title>
        <authorList>
            <person name="Laine P."/>
            <person name="Deptula P."/>
            <person name="Varmanen P."/>
            <person name="Auvinen P."/>
        </authorList>
    </citation>
    <scope>NUCLEOTIDE SEQUENCE [LARGE SCALE GENOMIC DNA]</scope>
    <source>
        <strain evidence="1 2">JS278</strain>
    </source>
</reference>
<dbReference type="KEGG" id="acij:JS278_01957"/>
<dbReference type="RefSeq" id="WP_181833696.1">
    <property type="nucleotide sequence ID" value="NZ_CP025198.1"/>
</dbReference>
<sequence length="80" mass="8929">MPSFQQPLDPSQLDRIESKLDAIIAALAIPVDLPPAPQPSTMDQDLRSIRMQEGPIQAIKRCREMTGWGLKEAKLYVEAL</sequence>
<dbReference type="Gene3D" id="3.30.1390.10">
    <property type="match status" value="1"/>
</dbReference>